<organism evidence="11 12">
    <name type="scientific">Nakaseomyces bracarensis</name>
    <dbReference type="NCBI Taxonomy" id="273131"/>
    <lineage>
        <taxon>Eukaryota</taxon>
        <taxon>Fungi</taxon>
        <taxon>Dikarya</taxon>
        <taxon>Ascomycota</taxon>
        <taxon>Saccharomycotina</taxon>
        <taxon>Saccharomycetes</taxon>
        <taxon>Saccharomycetales</taxon>
        <taxon>Saccharomycetaceae</taxon>
        <taxon>Nakaseomyces</taxon>
    </lineage>
</organism>
<sequence length="278" mass="31549">MSEISEAEKRRILRERRQQKFSNGGATTRLNKIVNKTGSQLSTESPMEAKKEETPAEQVKTQRSEQVVKENPTSDKSHLDPQVELFKQLADMKDNDGSAPDLFSLMKGLGQNGEDSPFPMGAPQVQDPIDPEMLAYHKYRINALKAKTIFMKWVFFFFPYLYLLTRTDGSYFPFLVNSYLPESLTSRSSFFSVFVTFEIIATSIYYQLYLAIERDTNIKTLQDTSKIVNLVSLVPEGILPITNLRGKVIMALKYLDVVNMMVTDVCFVLVAIGLVSQI</sequence>
<feature type="compositionally biased region" description="Basic and acidic residues" evidence="9">
    <location>
        <begin position="47"/>
        <end position="79"/>
    </location>
</feature>
<feature type="transmembrane region" description="Helical" evidence="10">
    <location>
        <begin position="149"/>
        <end position="165"/>
    </location>
</feature>
<accession>A0ABR4NW53</accession>
<keyword evidence="7 8" id="KW-0472">Membrane</keyword>
<feature type="topological domain" description="Cytoplasmic" evidence="8">
    <location>
        <begin position="210"/>
        <end position="256"/>
    </location>
</feature>
<evidence type="ECO:0000256" key="7">
    <source>
        <dbReference type="ARBA" id="ARBA00023136"/>
    </source>
</evidence>
<dbReference type="InterPro" id="IPR014802">
    <property type="entry name" value="GET2"/>
</dbReference>
<dbReference type="PANTHER" id="PTHR28263:SF1">
    <property type="entry name" value="GOLGI TO ER TRAFFIC PROTEIN 2"/>
    <property type="match status" value="1"/>
</dbReference>
<evidence type="ECO:0000256" key="10">
    <source>
        <dbReference type="SAM" id="Phobius"/>
    </source>
</evidence>
<evidence type="ECO:0000256" key="8">
    <source>
        <dbReference type="HAMAP-Rule" id="MF_03114"/>
    </source>
</evidence>
<feature type="compositionally biased region" description="Polar residues" evidence="9">
    <location>
        <begin position="20"/>
        <end position="45"/>
    </location>
</feature>
<feature type="topological domain" description="Cytoplasmic" evidence="8">
    <location>
        <begin position="1"/>
        <end position="143"/>
    </location>
</feature>
<comment type="caution">
    <text evidence="8">Lacks conserved residue(s) required for the propagation of feature annotation.</text>
</comment>
<evidence type="ECO:0000256" key="4">
    <source>
        <dbReference type="ARBA" id="ARBA00022892"/>
    </source>
</evidence>
<evidence type="ECO:0000256" key="5">
    <source>
        <dbReference type="ARBA" id="ARBA00022989"/>
    </source>
</evidence>
<evidence type="ECO:0000256" key="9">
    <source>
        <dbReference type="SAM" id="MobiDB-lite"/>
    </source>
</evidence>
<dbReference type="InterPro" id="IPR028143">
    <property type="entry name" value="Get2/sif1"/>
</dbReference>
<dbReference type="PANTHER" id="PTHR28263">
    <property type="entry name" value="GOLGI TO ER TRAFFIC PROTEIN 2"/>
    <property type="match status" value="1"/>
</dbReference>
<evidence type="ECO:0000256" key="1">
    <source>
        <dbReference type="ARBA" id="ARBA00022448"/>
    </source>
</evidence>
<name>A0ABR4NW53_9SACH</name>
<keyword evidence="1 8" id="KW-0813">Transport</keyword>
<protein>
    <recommendedName>
        <fullName evidence="8">Golgi to ER traffic protein 2</fullName>
    </recommendedName>
</protein>
<keyword evidence="6 8" id="KW-0333">Golgi apparatus</keyword>
<keyword evidence="5 8" id="KW-1133">Transmembrane helix</keyword>
<comment type="caution">
    <text evidence="11">The sequence shown here is derived from an EMBL/GenBank/DDBJ whole genome shotgun (WGS) entry which is preliminary data.</text>
</comment>
<comment type="subunit">
    <text evidence="8">Component of the Golgi to ER traffic (GET) complex, which is composed of GET1, GET2 and GET3. Within the complex, GET1 and GET2 form a heterotetramer which is stabilized by phosphatidylinositol binding and which binds to the GET3 homodimer.</text>
</comment>
<dbReference type="HAMAP" id="MF_03114">
    <property type="entry name" value="Get2"/>
    <property type="match status" value="1"/>
</dbReference>
<keyword evidence="2 8" id="KW-0812">Transmembrane</keyword>
<evidence type="ECO:0000256" key="6">
    <source>
        <dbReference type="ARBA" id="ARBA00023034"/>
    </source>
</evidence>
<gene>
    <name evidence="8" type="primary">GET2</name>
    <name evidence="11" type="ORF">RNJ44_04829</name>
</gene>
<feature type="transmembrane region" description="Helical" evidence="10">
    <location>
        <begin position="190"/>
        <end position="212"/>
    </location>
</feature>
<evidence type="ECO:0000313" key="11">
    <source>
        <dbReference type="EMBL" id="KAL3232913.1"/>
    </source>
</evidence>
<evidence type="ECO:0000256" key="3">
    <source>
        <dbReference type="ARBA" id="ARBA00022824"/>
    </source>
</evidence>
<keyword evidence="4 8" id="KW-0931">ER-Golgi transport</keyword>
<comment type="subcellular location">
    <subcellularLocation>
        <location evidence="8">Endoplasmic reticulum membrane</location>
        <topology evidence="8">Multi-pass membrane protein</topology>
    </subcellularLocation>
    <subcellularLocation>
        <location evidence="8">Golgi apparatus membrane</location>
        <topology evidence="8">Multi-pass membrane protein</topology>
    </subcellularLocation>
</comment>
<keyword evidence="12" id="KW-1185">Reference proteome</keyword>
<dbReference type="EMBL" id="JBEVYD010000005">
    <property type="protein sequence ID" value="KAL3232913.1"/>
    <property type="molecule type" value="Genomic_DNA"/>
</dbReference>
<dbReference type="Proteomes" id="UP001623330">
    <property type="component" value="Unassembled WGS sequence"/>
</dbReference>
<reference evidence="11 12" key="1">
    <citation type="submission" date="2024-05" db="EMBL/GenBank/DDBJ databases">
        <title>Long read based assembly of the Candida bracarensis genome reveals expanded adhesin content.</title>
        <authorList>
            <person name="Marcet-Houben M."/>
            <person name="Ksiezopolska E."/>
            <person name="Gabaldon T."/>
        </authorList>
    </citation>
    <scope>NUCLEOTIDE SEQUENCE [LARGE SCALE GENOMIC DNA]</scope>
    <source>
        <strain evidence="11 12">CBM6</strain>
    </source>
</reference>
<evidence type="ECO:0000313" key="12">
    <source>
        <dbReference type="Proteomes" id="UP001623330"/>
    </source>
</evidence>
<feature type="topological domain" description="Lumenal" evidence="8">
    <location>
        <position position="278"/>
    </location>
</feature>
<feature type="compositionally biased region" description="Basic and acidic residues" evidence="9">
    <location>
        <begin position="1"/>
        <end position="18"/>
    </location>
</feature>
<feature type="region of interest" description="Disordered" evidence="9">
    <location>
        <begin position="1"/>
        <end position="79"/>
    </location>
</feature>
<dbReference type="Pfam" id="PF08690">
    <property type="entry name" value="GET2"/>
    <property type="match status" value="1"/>
</dbReference>
<proteinExistence type="inferred from homology"/>
<feature type="transmembrane region" description="Helical" evidence="10">
    <location>
        <begin position="254"/>
        <end position="275"/>
    </location>
</feature>
<comment type="similarity">
    <text evidence="8">Belongs to the GET2 family.</text>
</comment>
<evidence type="ECO:0000256" key="2">
    <source>
        <dbReference type="ARBA" id="ARBA00022692"/>
    </source>
</evidence>
<keyword evidence="3 8" id="KW-0256">Endoplasmic reticulum</keyword>
<comment type="function">
    <text evidence="8">Required for the post-translational delivery of tail-anchored (TA) proteins to the endoplasmic reticulum. Together with GET1, acts as a membrane receptor for soluble GET3, which recognizes and selectively binds the transmembrane domain of TA proteins in the cytosol. The GET complex cooperates with the HDEL receptor ERD2 to mediate the ATP-dependent retrieval of resident ER proteins that contain a C-terminal H-D-E-L retention signal from the Golgi to the ER.</text>
</comment>